<dbReference type="Pfam" id="PF14109">
    <property type="entry name" value="GldH_lipo"/>
    <property type="match status" value="1"/>
</dbReference>
<reference evidence="2" key="1">
    <citation type="journal article" date="2019" name="Int. J. Syst. Evol. Microbiol.">
        <title>The Global Catalogue of Microorganisms (GCM) 10K type strain sequencing project: providing services to taxonomists for standard genome sequencing and annotation.</title>
        <authorList>
            <consortium name="The Broad Institute Genomics Platform"/>
            <consortium name="The Broad Institute Genome Sequencing Center for Infectious Disease"/>
            <person name="Wu L."/>
            <person name="Ma J."/>
        </authorList>
    </citation>
    <scope>NUCLEOTIDE SEQUENCE [LARGE SCALE GENOMIC DNA]</scope>
    <source>
        <strain evidence="2">CCUG 61484</strain>
    </source>
</reference>
<name>A0ABW3AWY3_9SPHI</name>
<keyword evidence="1" id="KW-0449">Lipoprotein</keyword>
<dbReference type="NCBIfam" id="TIGR03511">
    <property type="entry name" value="GldH_lipo"/>
    <property type="match status" value="1"/>
</dbReference>
<gene>
    <name evidence="1" type="ORF">ACFQZX_18040</name>
</gene>
<dbReference type="RefSeq" id="WP_377118013.1">
    <property type="nucleotide sequence ID" value="NZ_JBHTHZ010000014.1"/>
</dbReference>
<evidence type="ECO:0000313" key="1">
    <source>
        <dbReference type="EMBL" id="MFD0795528.1"/>
    </source>
</evidence>
<proteinExistence type="predicted"/>
<sequence>MKLIRSLLTGFIAVACFTLQGCSDPAMVIDQNMEIPNHNWTYVNRVKYNVKIEDNTVPYNLYFNVRVTGNYRYSNMFALVKMTSPGKKTLTTRYEFKLANNDGQWLGSGSGNMYSYQIPLRKGFKFPAAGTWHFEIEQNMRDNPLREVTDAGLRVEKAQ</sequence>
<comment type="caution">
    <text evidence="1">The sequence shown here is derived from an EMBL/GenBank/DDBJ whole genome shotgun (WGS) entry which is preliminary data.</text>
</comment>
<evidence type="ECO:0000313" key="2">
    <source>
        <dbReference type="Proteomes" id="UP001597010"/>
    </source>
</evidence>
<dbReference type="PROSITE" id="PS51257">
    <property type="entry name" value="PROKAR_LIPOPROTEIN"/>
    <property type="match status" value="1"/>
</dbReference>
<dbReference type="EMBL" id="JBHTHZ010000014">
    <property type="protein sequence ID" value="MFD0795528.1"/>
    <property type="molecule type" value="Genomic_DNA"/>
</dbReference>
<dbReference type="Proteomes" id="UP001597010">
    <property type="component" value="Unassembled WGS sequence"/>
</dbReference>
<dbReference type="InterPro" id="IPR020018">
    <property type="entry name" value="Motility-assoc_lipoprot_GldH"/>
</dbReference>
<protein>
    <submittedName>
        <fullName evidence="1">Gliding motility lipoprotein GldH</fullName>
    </submittedName>
</protein>
<accession>A0ABW3AWY3</accession>
<keyword evidence="2" id="KW-1185">Reference proteome</keyword>
<organism evidence="1 2">
    <name type="scientific">Mucilaginibacter litoreus</name>
    <dbReference type="NCBI Taxonomy" id="1048221"/>
    <lineage>
        <taxon>Bacteria</taxon>
        <taxon>Pseudomonadati</taxon>
        <taxon>Bacteroidota</taxon>
        <taxon>Sphingobacteriia</taxon>
        <taxon>Sphingobacteriales</taxon>
        <taxon>Sphingobacteriaceae</taxon>
        <taxon>Mucilaginibacter</taxon>
    </lineage>
</organism>